<feature type="non-terminal residue" evidence="2">
    <location>
        <position position="97"/>
    </location>
</feature>
<feature type="signal peptide" evidence="1">
    <location>
        <begin position="1"/>
        <end position="18"/>
    </location>
</feature>
<dbReference type="SUPFAM" id="SSF53254">
    <property type="entry name" value="Phosphoglycerate mutase-like"/>
    <property type="match status" value="1"/>
</dbReference>
<comment type="caution">
    <text evidence="2">The sequence shown here is derived from an EMBL/GenBank/DDBJ whole genome shotgun (WGS) entry which is preliminary data.</text>
</comment>
<protein>
    <submittedName>
        <fullName evidence="2">Putative histidine acid phosphatase</fullName>
    </submittedName>
</protein>
<keyword evidence="3" id="KW-1185">Reference proteome</keyword>
<dbReference type="Gene3D" id="3.40.50.1240">
    <property type="entry name" value="Phosphoglycerate mutase-like"/>
    <property type="match status" value="1"/>
</dbReference>
<evidence type="ECO:0000256" key="1">
    <source>
        <dbReference type="SAM" id="SignalP"/>
    </source>
</evidence>
<evidence type="ECO:0000313" key="3">
    <source>
        <dbReference type="Proteomes" id="UP000027456"/>
    </source>
</evidence>
<accession>A0A074RD63</accession>
<proteinExistence type="predicted"/>
<dbReference type="EMBL" id="AZST01002220">
    <property type="protein sequence ID" value="KEP45121.1"/>
    <property type="molecule type" value="Genomic_DNA"/>
</dbReference>
<dbReference type="HOGENOM" id="CLU_2352385_0_0_1"/>
<feature type="chain" id="PRO_5001697729" evidence="1">
    <location>
        <begin position="19"/>
        <end position="97"/>
    </location>
</feature>
<dbReference type="STRING" id="1423351.A0A074RD63"/>
<name>A0A074RD63_9AGAM</name>
<dbReference type="AlphaFoldDB" id="A0A074RD63"/>
<gene>
    <name evidence="2" type="ORF">V565_315070</name>
</gene>
<organism evidence="2 3">
    <name type="scientific">Rhizoctonia solani 123E</name>
    <dbReference type="NCBI Taxonomy" id="1423351"/>
    <lineage>
        <taxon>Eukaryota</taxon>
        <taxon>Fungi</taxon>
        <taxon>Dikarya</taxon>
        <taxon>Basidiomycota</taxon>
        <taxon>Agaricomycotina</taxon>
        <taxon>Agaricomycetes</taxon>
        <taxon>Cantharellales</taxon>
        <taxon>Ceratobasidiaceae</taxon>
        <taxon>Rhizoctonia</taxon>
    </lineage>
</organism>
<reference evidence="2 3" key="1">
    <citation type="submission" date="2013-12" db="EMBL/GenBank/DDBJ databases">
        <authorList>
            <person name="Cubeta M."/>
            <person name="Pakala S."/>
            <person name="Fedorova N."/>
            <person name="Thomas E."/>
            <person name="Dean R."/>
            <person name="Jabaji S."/>
            <person name="Neate S."/>
            <person name="Toda T."/>
            <person name="Tavantzis S."/>
            <person name="Vilgalys R."/>
            <person name="Bharathan N."/>
            <person name="Pakala S."/>
            <person name="Losada L.S."/>
            <person name="Zafar N."/>
            <person name="Nierman W."/>
        </authorList>
    </citation>
    <scope>NUCLEOTIDE SEQUENCE [LARGE SCALE GENOMIC DNA]</scope>
    <source>
        <strain evidence="2 3">123E</strain>
    </source>
</reference>
<dbReference type="Proteomes" id="UP000027456">
    <property type="component" value="Unassembled WGS sequence"/>
</dbReference>
<dbReference type="OrthoDB" id="6509975at2759"/>
<evidence type="ECO:0000313" key="2">
    <source>
        <dbReference type="EMBL" id="KEP45121.1"/>
    </source>
</evidence>
<dbReference type="InterPro" id="IPR029033">
    <property type="entry name" value="His_PPase_superfam"/>
</dbReference>
<keyword evidence="1" id="KW-0732">Signal</keyword>
<sequence length="97" mass="10563">MYLSGILKISLAIPFAAAAFNPLQWLGANGQWYPAPNVAGVSPEVPEGCAVDQVAIASRHGSRYPDPGAYNEWLALEAKVSIFTWLNVRAFHSWFGD</sequence>